<keyword evidence="3" id="KW-1185">Reference proteome</keyword>
<reference evidence="2" key="2">
    <citation type="submission" date="2023-05" db="EMBL/GenBank/DDBJ databases">
        <authorList>
            <consortium name="Lawrence Berkeley National Laboratory"/>
            <person name="Steindorff A."/>
            <person name="Hensen N."/>
            <person name="Bonometti L."/>
            <person name="Westerberg I."/>
            <person name="Brannstrom I.O."/>
            <person name="Guillou S."/>
            <person name="Cros-Aarteil S."/>
            <person name="Calhoun S."/>
            <person name="Haridas S."/>
            <person name="Kuo A."/>
            <person name="Mondo S."/>
            <person name="Pangilinan J."/>
            <person name="Riley R."/>
            <person name="Labutti K."/>
            <person name="Andreopoulos B."/>
            <person name="Lipzen A."/>
            <person name="Chen C."/>
            <person name="Yanf M."/>
            <person name="Daum C."/>
            <person name="Ng V."/>
            <person name="Clum A."/>
            <person name="Ohm R."/>
            <person name="Martin F."/>
            <person name="Silar P."/>
            <person name="Natvig D."/>
            <person name="Lalanne C."/>
            <person name="Gautier V."/>
            <person name="Ament-Velasquez S.L."/>
            <person name="Kruys A."/>
            <person name="Hutchinson M.I."/>
            <person name="Powell A.J."/>
            <person name="Barry K."/>
            <person name="Miller A.N."/>
            <person name="Grigoriev I.V."/>
            <person name="Debuchy R."/>
            <person name="Gladieux P."/>
            <person name="Thoren M.H."/>
            <person name="Johannesson H."/>
        </authorList>
    </citation>
    <scope>NUCLEOTIDE SEQUENCE</scope>
    <source>
        <strain evidence="2">PSN293</strain>
    </source>
</reference>
<feature type="compositionally biased region" description="Basic and acidic residues" evidence="1">
    <location>
        <begin position="1"/>
        <end position="10"/>
    </location>
</feature>
<name>A0AAN7B0K7_9PEZI</name>
<sequence>MDPSSHESNKGPRRSTSRTTSGGSGQQPQRPREGRRSSGSAGPQEGHPRAETPATGETALRPMPRLGSATMSYIKDYLAKTAAVGTAPPHNLPHTCGRHYKRAPAVPPPTPGSLFTASGLLNQAMSTLKLTAKPEDPTSLPCAACEADNKAKAPYRPWTEAQSQEQSGLIHKGYEVLSRDDPDHDSSESKKLRQVVAISDSEETRSSSPEVDSSESASGSEDDDADDDKEKKSKRKDKGEGKRDSEEKKRKNKKYSLIQNRDLSPESKVRRRKSRRETKEMNAKLDELDLEFKPSCPPGTDLRRRRRDYDATDDGDGGQRGDDEKRKGG</sequence>
<feature type="region of interest" description="Disordered" evidence="1">
    <location>
        <begin position="155"/>
        <end position="329"/>
    </location>
</feature>
<gene>
    <name evidence="2" type="ORF">QBC37DRAFT_407065</name>
</gene>
<feature type="compositionally biased region" description="Basic and acidic residues" evidence="1">
    <location>
        <begin position="237"/>
        <end position="249"/>
    </location>
</feature>
<feature type="region of interest" description="Disordered" evidence="1">
    <location>
        <begin position="1"/>
        <end position="67"/>
    </location>
</feature>
<dbReference type="AlphaFoldDB" id="A0AAN7B0K7"/>
<organism evidence="2 3">
    <name type="scientific">Rhypophila decipiens</name>
    <dbReference type="NCBI Taxonomy" id="261697"/>
    <lineage>
        <taxon>Eukaryota</taxon>
        <taxon>Fungi</taxon>
        <taxon>Dikarya</taxon>
        <taxon>Ascomycota</taxon>
        <taxon>Pezizomycotina</taxon>
        <taxon>Sordariomycetes</taxon>
        <taxon>Sordariomycetidae</taxon>
        <taxon>Sordariales</taxon>
        <taxon>Naviculisporaceae</taxon>
        <taxon>Rhypophila</taxon>
    </lineage>
</organism>
<feature type="compositionally biased region" description="Basic and acidic residues" evidence="1">
    <location>
        <begin position="172"/>
        <end position="191"/>
    </location>
</feature>
<comment type="caution">
    <text evidence="2">The sequence shown here is derived from an EMBL/GenBank/DDBJ whole genome shotgun (WGS) entry which is preliminary data.</text>
</comment>
<evidence type="ECO:0000313" key="3">
    <source>
        <dbReference type="Proteomes" id="UP001301769"/>
    </source>
</evidence>
<accession>A0AAN7B0K7</accession>
<feature type="compositionally biased region" description="Low complexity" evidence="1">
    <location>
        <begin position="17"/>
        <end position="29"/>
    </location>
</feature>
<feature type="compositionally biased region" description="Basic and acidic residues" evidence="1">
    <location>
        <begin position="277"/>
        <end position="292"/>
    </location>
</feature>
<proteinExistence type="predicted"/>
<feature type="compositionally biased region" description="Basic and acidic residues" evidence="1">
    <location>
        <begin position="317"/>
        <end position="329"/>
    </location>
</feature>
<reference evidence="2" key="1">
    <citation type="journal article" date="2023" name="Mol. Phylogenet. Evol.">
        <title>Genome-scale phylogeny and comparative genomics of the fungal order Sordariales.</title>
        <authorList>
            <person name="Hensen N."/>
            <person name="Bonometti L."/>
            <person name="Westerberg I."/>
            <person name="Brannstrom I.O."/>
            <person name="Guillou S."/>
            <person name="Cros-Aarteil S."/>
            <person name="Calhoun S."/>
            <person name="Haridas S."/>
            <person name="Kuo A."/>
            <person name="Mondo S."/>
            <person name="Pangilinan J."/>
            <person name="Riley R."/>
            <person name="LaButti K."/>
            <person name="Andreopoulos B."/>
            <person name="Lipzen A."/>
            <person name="Chen C."/>
            <person name="Yan M."/>
            <person name="Daum C."/>
            <person name="Ng V."/>
            <person name="Clum A."/>
            <person name="Steindorff A."/>
            <person name="Ohm R.A."/>
            <person name="Martin F."/>
            <person name="Silar P."/>
            <person name="Natvig D.O."/>
            <person name="Lalanne C."/>
            <person name="Gautier V."/>
            <person name="Ament-Velasquez S.L."/>
            <person name="Kruys A."/>
            <person name="Hutchinson M.I."/>
            <person name="Powell A.J."/>
            <person name="Barry K."/>
            <person name="Miller A.N."/>
            <person name="Grigoriev I.V."/>
            <person name="Debuchy R."/>
            <person name="Gladieux P."/>
            <person name="Hiltunen Thoren M."/>
            <person name="Johannesson H."/>
        </authorList>
    </citation>
    <scope>NUCLEOTIDE SEQUENCE</scope>
    <source>
        <strain evidence="2">PSN293</strain>
    </source>
</reference>
<feature type="region of interest" description="Disordered" evidence="1">
    <location>
        <begin position="93"/>
        <end position="112"/>
    </location>
</feature>
<protein>
    <submittedName>
        <fullName evidence="2">Uncharacterized protein</fullName>
    </submittedName>
</protein>
<evidence type="ECO:0000313" key="2">
    <source>
        <dbReference type="EMBL" id="KAK4206498.1"/>
    </source>
</evidence>
<evidence type="ECO:0000256" key="1">
    <source>
        <dbReference type="SAM" id="MobiDB-lite"/>
    </source>
</evidence>
<dbReference type="Proteomes" id="UP001301769">
    <property type="component" value="Unassembled WGS sequence"/>
</dbReference>
<dbReference type="EMBL" id="MU858398">
    <property type="protein sequence ID" value="KAK4206498.1"/>
    <property type="molecule type" value="Genomic_DNA"/>
</dbReference>